<dbReference type="OrthoDB" id="21254at2759"/>
<dbReference type="Gene3D" id="3.30.900.10">
    <property type="entry name" value="HORMA domain"/>
    <property type="match status" value="1"/>
</dbReference>
<dbReference type="RefSeq" id="XP_043049932.1">
    <property type="nucleotide sequence ID" value="XM_043195266.1"/>
</dbReference>
<dbReference type="EMBL" id="JAHMUF010000007">
    <property type="protein sequence ID" value="KAG7194385.1"/>
    <property type="molecule type" value="Genomic_DNA"/>
</dbReference>
<reference evidence="1" key="1">
    <citation type="submission" date="2021-03" db="EMBL/GenBank/DDBJ databases">
        <authorList>
            <person name="Palmer J.M."/>
        </authorList>
    </citation>
    <scope>NUCLEOTIDE SEQUENCE</scope>
    <source>
        <strain evidence="1">ARV_011</strain>
    </source>
</reference>
<dbReference type="Proteomes" id="UP000790833">
    <property type="component" value="Unassembled WGS sequence"/>
</dbReference>
<sequence>MKELTSCFPNGQVGSLYIALYSTKSNRIREKYILKFNDLISLGLTHLPPSLCTETEDEVTIDETPINVEEINWDDIFAQLKTLLFKHIEELKRICLSQVELPDLFFKVLIDANETQSLQGIDNDWVQISVSSKLEDATDQFQSKVVLIGDASMGILNFDVHNEYSVE</sequence>
<dbReference type="AlphaFoldDB" id="A0A9P8AJ55"/>
<dbReference type="GeneID" id="66117971"/>
<protein>
    <submittedName>
        <fullName evidence="1">Uncharacterized protein</fullName>
    </submittedName>
</protein>
<evidence type="ECO:0000313" key="1">
    <source>
        <dbReference type="EMBL" id="KAG7194385.1"/>
    </source>
</evidence>
<comment type="caution">
    <text evidence="1">The sequence shown here is derived from an EMBL/GenBank/DDBJ whole genome shotgun (WGS) entry which is preliminary data.</text>
</comment>
<name>A0A9P8AJ55_9ASCO</name>
<evidence type="ECO:0000313" key="2">
    <source>
        <dbReference type="Proteomes" id="UP000790833"/>
    </source>
</evidence>
<accession>A0A9P8AJ55</accession>
<organism evidence="1 2">
    <name type="scientific">Scheffersomyces spartinae</name>
    <dbReference type="NCBI Taxonomy" id="45513"/>
    <lineage>
        <taxon>Eukaryota</taxon>
        <taxon>Fungi</taxon>
        <taxon>Dikarya</taxon>
        <taxon>Ascomycota</taxon>
        <taxon>Saccharomycotina</taxon>
        <taxon>Pichiomycetes</taxon>
        <taxon>Debaryomycetaceae</taxon>
        <taxon>Scheffersomyces</taxon>
    </lineage>
</organism>
<dbReference type="InterPro" id="IPR036570">
    <property type="entry name" value="HORMA_dom_sf"/>
</dbReference>
<keyword evidence="2" id="KW-1185">Reference proteome</keyword>
<gene>
    <name evidence="1" type="ORF">KQ657_004597</name>
</gene>
<proteinExistence type="predicted"/>